<gene>
    <name evidence="1" type="ordered locus">PH0877</name>
</gene>
<dbReference type="Proteomes" id="UP000000752">
    <property type="component" value="Chromosome"/>
</dbReference>
<keyword evidence="2" id="KW-1185">Reference proteome</keyword>
<dbReference type="AlphaFoldDB" id="O58607"/>
<proteinExistence type="predicted"/>
<name>O58607_PYRHO</name>
<evidence type="ECO:0000313" key="2">
    <source>
        <dbReference type="Proteomes" id="UP000000752"/>
    </source>
</evidence>
<organism evidence="1 2">
    <name type="scientific">Pyrococcus horikoshii (strain ATCC 700860 / DSM 12428 / JCM 9974 / NBRC 100139 / OT-3)</name>
    <dbReference type="NCBI Taxonomy" id="70601"/>
    <lineage>
        <taxon>Archaea</taxon>
        <taxon>Methanobacteriati</taxon>
        <taxon>Methanobacteriota</taxon>
        <taxon>Thermococci</taxon>
        <taxon>Thermococcales</taxon>
        <taxon>Thermococcaceae</taxon>
        <taxon>Pyrococcus</taxon>
    </lineage>
</organism>
<dbReference type="EMBL" id="BA000001">
    <property type="protein sequence ID" value="BAA29971.1"/>
    <property type="molecule type" value="Genomic_DNA"/>
</dbReference>
<protein>
    <submittedName>
        <fullName evidence="1">Uncharacterized protein</fullName>
    </submittedName>
</protein>
<accession>O58607</accession>
<dbReference type="EnsemblBacteria" id="BAA29971">
    <property type="protein sequence ID" value="BAA29971"/>
    <property type="gene ID" value="BAA29971"/>
</dbReference>
<sequence>MASPLIASPPAKTPGIEVIRFSSTTIVPSGLVLSLPSSVIILFGSSPMAIITVSASNVTYSPVPTIFLFPLLSRSSSGFVLSNLTALTLPFSSPMNSTGCRKNSNFTPSSSACFISSSLAVMSSLPLL</sequence>
<reference evidence="1 2" key="1">
    <citation type="journal article" date="1998" name="DNA Res.">
        <title>Complete sequence and gene organization of the genome of a hyper-thermophilic archaebacterium, Pyrococcus horikoshii OT3.</title>
        <authorList>
            <person name="Kawarabayasi Y."/>
            <person name="Sawada M."/>
            <person name="Horikawa H."/>
            <person name="Haikawa Y."/>
            <person name="Hino Y."/>
            <person name="Yamamoto S."/>
            <person name="Sekine M."/>
            <person name="Baba S."/>
            <person name="Kosugi H."/>
            <person name="Hosoyama A."/>
            <person name="Nagai Y."/>
            <person name="Sakai M."/>
            <person name="Ogura K."/>
            <person name="Otuka R."/>
            <person name="Nakazawa H."/>
            <person name="Takamiya M."/>
            <person name="Ohfuku Y."/>
            <person name="Funahashi T."/>
            <person name="Tanaka T."/>
            <person name="Kudoh Y."/>
            <person name="Yamazaki J."/>
            <person name="Kushida N."/>
            <person name="Oguchi A."/>
            <person name="Aoki K."/>
            <person name="Nakamura Y."/>
            <person name="Robb T.F."/>
            <person name="Horikoshi K."/>
            <person name="Masuchi Y."/>
            <person name="Shizuya H."/>
            <person name="Kikuchi H."/>
        </authorList>
    </citation>
    <scope>NUCLEOTIDE SEQUENCE [LARGE SCALE GENOMIC DNA]</scope>
    <source>
        <strain evidence="2">ATCC 700860 / DSM 12428 / JCM 9974 / NBRC 100139 / OT-3</strain>
    </source>
</reference>
<dbReference type="PIR" id="E71076">
    <property type="entry name" value="E71076"/>
</dbReference>
<evidence type="ECO:0000313" key="1">
    <source>
        <dbReference type="EMBL" id="BAA29971.1"/>
    </source>
</evidence>
<dbReference type="KEGG" id="pho:PH0877"/>